<accession>A0A1F6NMZ6</accession>
<gene>
    <name evidence="2" type="ORF">A2493_01515</name>
</gene>
<dbReference type="GO" id="GO:0005975">
    <property type="term" value="P:carbohydrate metabolic process"/>
    <property type="evidence" value="ECO:0007669"/>
    <property type="project" value="InterPro"/>
</dbReference>
<dbReference type="Gene3D" id="3.20.20.70">
    <property type="entry name" value="Aldolase class I"/>
    <property type="match status" value="1"/>
</dbReference>
<sequence>MRPQNLKTKIFLDSGNPVETREAIKLLGFLDGQTTNPSLIAKNPELQAKISAGEKLTVENVNTFYKSVIEEIHSMIPDGSISVEVYADKNTSKEKMVEQAREMNKWTPNEHIKLPITENGLQAEHDLLKEKIKVNMTLCFSEEQAAAVYNMSIGSKKGDIFVSPFVGRLDDKGQNGMSLIQNIQKIYKKGDGHVELLAASIRSYEHFLACLALEVDIITAPLKILEEWWKRDKEIPDSNFVYEKKDLKDIEFKDISLDKNFIDYNLQHDLTDVGLEKFVSDWKTLII</sequence>
<dbReference type="PANTHER" id="PTHR10683:SF40">
    <property type="entry name" value="FRUCTOSE-6-PHOSPHATE ALDOLASE 1-RELATED"/>
    <property type="match status" value="1"/>
</dbReference>
<dbReference type="EMBL" id="MFQW01000045">
    <property type="protein sequence ID" value="OGH85281.1"/>
    <property type="molecule type" value="Genomic_DNA"/>
</dbReference>
<reference evidence="2 3" key="1">
    <citation type="journal article" date="2016" name="Nat. Commun.">
        <title>Thousands of microbial genomes shed light on interconnected biogeochemical processes in an aquifer system.</title>
        <authorList>
            <person name="Anantharaman K."/>
            <person name="Brown C.T."/>
            <person name="Hug L.A."/>
            <person name="Sharon I."/>
            <person name="Castelle C.J."/>
            <person name="Probst A.J."/>
            <person name="Thomas B.C."/>
            <person name="Singh A."/>
            <person name="Wilkins M.J."/>
            <person name="Karaoz U."/>
            <person name="Brodie E.L."/>
            <person name="Williams K.H."/>
            <person name="Hubbard S.S."/>
            <person name="Banfield J.F."/>
        </authorList>
    </citation>
    <scope>NUCLEOTIDE SEQUENCE [LARGE SCALE GENOMIC DNA]</scope>
</reference>
<proteinExistence type="predicted"/>
<dbReference type="InterPro" id="IPR013785">
    <property type="entry name" value="Aldolase_TIM"/>
</dbReference>
<dbReference type="PANTHER" id="PTHR10683">
    <property type="entry name" value="TRANSALDOLASE"/>
    <property type="match status" value="1"/>
</dbReference>
<evidence type="ECO:0000256" key="1">
    <source>
        <dbReference type="ARBA" id="ARBA00023270"/>
    </source>
</evidence>
<dbReference type="Pfam" id="PF00923">
    <property type="entry name" value="TAL_FSA"/>
    <property type="match status" value="1"/>
</dbReference>
<evidence type="ECO:0000313" key="3">
    <source>
        <dbReference type="Proteomes" id="UP000178349"/>
    </source>
</evidence>
<protein>
    <submittedName>
        <fullName evidence="2">Transaldolase</fullName>
    </submittedName>
</protein>
<dbReference type="AlphaFoldDB" id="A0A1F6NMZ6"/>
<name>A0A1F6NMZ6_9BACT</name>
<comment type="caution">
    <text evidence="2">The sequence shown here is derived from an EMBL/GenBank/DDBJ whole genome shotgun (WGS) entry which is preliminary data.</text>
</comment>
<evidence type="ECO:0000313" key="2">
    <source>
        <dbReference type="EMBL" id="OGH85281.1"/>
    </source>
</evidence>
<dbReference type="InterPro" id="IPR001585">
    <property type="entry name" value="TAL/FSA"/>
</dbReference>
<organism evidence="2 3">
    <name type="scientific">Candidatus Magasanikbacteria bacterium RIFOXYC12_FULL_33_11</name>
    <dbReference type="NCBI Taxonomy" id="1798701"/>
    <lineage>
        <taxon>Bacteria</taxon>
        <taxon>Candidatus Magasanikiibacteriota</taxon>
    </lineage>
</organism>
<dbReference type="Proteomes" id="UP000178349">
    <property type="component" value="Unassembled WGS sequence"/>
</dbReference>
<dbReference type="SUPFAM" id="SSF51569">
    <property type="entry name" value="Aldolase"/>
    <property type="match status" value="1"/>
</dbReference>
<keyword evidence="1" id="KW-0704">Schiff base</keyword>